<protein>
    <submittedName>
        <fullName evidence="1">Uncharacterized protein</fullName>
    </submittedName>
</protein>
<proteinExistence type="predicted"/>
<dbReference type="EMBL" id="AUXW01000054">
    <property type="protein sequence ID" value="KKE85462.1"/>
    <property type="molecule type" value="Genomic_DNA"/>
</dbReference>
<name>A0A0F6AGX8_9GAMM</name>
<evidence type="ECO:0000313" key="2">
    <source>
        <dbReference type="Proteomes" id="UP000033434"/>
    </source>
</evidence>
<comment type="caution">
    <text evidence="1">The sequence shown here is derived from an EMBL/GenBank/DDBJ whole genome shotgun (WGS) entry which is preliminary data.</text>
</comment>
<dbReference type="AlphaFoldDB" id="A0A0F6AGX8"/>
<evidence type="ECO:0000313" key="1">
    <source>
        <dbReference type="EMBL" id="KKE85462.1"/>
    </source>
</evidence>
<sequence length="68" mass="8188">MQFSQQKTQPSLKRRNIFTKSLLKQIEIDDLDQFYSNYICKQENRYIYSTNDYIYGIATDEIVILNKV</sequence>
<gene>
    <name evidence="1" type="ORF">N479_25985</name>
</gene>
<organism evidence="1 2">
    <name type="scientific">Pseudoalteromonas luteoviolacea S4054</name>
    <dbReference type="NCBI Taxonomy" id="1129367"/>
    <lineage>
        <taxon>Bacteria</taxon>
        <taxon>Pseudomonadati</taxon>
        <taxon>Pseudomonadota</taxon>
        <taxon>Gammaproteobacteria</taxon>
        <taxon>Alteromonadales</taxon>
        <taxon>Pseudoalteromonadaceae</taxon>
        <taxon>Pseudoalteromonas</taxon>
    </lineage>
</organism>
<dbReference type="PATRIC" id="fig|1129367.4.peg.496"/>
<accession>A0A0F6AGX8</accession>
<reference evidence="1 2" key="1">
    <citation type="journal article" date="2015" name="BMC Genomics">
        <title>Genome mining reveals unlocked bioactive potential of marine Gram-negative bacteria.</title>
        <authorList>
            <person name="Machado H."/>
            <person name="Sonnenschein E.C."/>
            <person name="Melchiorsen J."/>
            <person name="Gram L."/>
        </authorList>
    </citation>
    <scope>NUCLEOTIDE SEQUENCE [LARGE SCALE GENOMIC DNA]</scope>
    <source>
        <strain evidence="1 2">S4054</strain>
    </source>
</reference>
<dbReference type="Proteomes" id="UP000033434">
    <property type="component" value="Unassembled WGS sequence"/>
</dbReference>